<evidence type="ECO:0000313" key="3">
    <source>
        <dbReference type="Proteomes" id="UP000199300"/>
    </source>
</evidence>
<dbReference type="AlphaFoldDB" id="A0A1H8RCH5"/>
<reference evidence="2 3" key="1">
    <citation type="submission" date="2016-10" db="EMBL/GenBank/DDBJ databases">
        <authorList>
            <person name="de Groot N.N."/>
        </authorList>
    </citation>
    <scope>NUCLEOTIDE SEQUENCE [LARGE SCALE GENOMIC DNA]</scope>
    <source>
        <strain evidence="2 3">CGMCC 1.10434</strain>
    </source>
</reference>
<protein>
    <submittedName>
        <fullName evidence="2">Uncharacterized membrane protein YesL</fullName>
    </submittedName>
</protein>
<dbReference type="Proteomes" id="UP000199300">
    <property type="component" value="Unassembled WGS sequence"/>
</dbReference>
<feature type="transmembrane region" description="Helical" evidence="1">
    <location>
        <begin position="191"/>
        <end position="212"/>
    </location>
</feature>
<evidence type="ECO:0000256" key="1">
    <source>
        <dbReference type="SAM" id="Phobius"/>
    </source>
</evidence>
<dbReference type="STRING" id="872970.SAMN04488134_11025"/>
<evidence type="ECO:0000313" key="2">
    <source>
        <dbReference type="EMBL" id="SEO63693.1"/>
    </source>
</evidence>
<organism evidence="2 3">
    <name type="scientific">Amphibacillus marinus</name>
    <dbReference type="NCBI Taxonomy" id="872970"/>
    <lineage>
        <taxon>Bacteria</taxon>
        <taxon>Bacillati</taxon>
        <taxon>Bacillota</taxon>
        <taxon>Bacilli</taxon>
        <taxon>Bacillales</taxon>
        <taxon>Bacillaceae</taxon>
        <taxon>Amphibacillus</taxon>
    </lineage>
</organism>
<feature type="transmembrane region" description="Helical" evidence="1">
    <location>
        <begin position="12"/>
        <end position="34"/>
    </location>
</feature>
<feature type="transmembrane region" description="Helical" evidence="1">
    <location>
        <begin position="162"/>
        <end position="185"/>
    </location>
</feature>
<keyword evidence="1" id="KW-1133">Transmembrane helix</keyword>
<dbReference type="RefSeq" id="WP_091499066.1">
    <property type="nucleotide sequence ID" value="NZ_FODJ01000010.1"/>
</dbReference>
<keyword evidence="1" id="KW-0812">Transmembrane</keyword>
<feature type="transmembrane region" description="Helical" evidence="1">
    <location>
        <begin position="124"/>
        <end position="150"/>
    </location>
</feature>
<dbReference type="EMBL" id="FODJ01000010">
    <property type="protein sequence ID" value="SEO63693.1"/>
    <property type="molecule type" value="Genomic_DNA"/>
</dbReference>
<dbReference type="InterPro" id="IPR006938">
    <property type="entry name" value="DUF624"/>
</dbReference>
<sequence>MLHMINTLLKWIVNGIILNVLWLLTVFPVIYLIYNLFFIENSQVFFINFATILVLIPLTVFPATIAILAVVRNWFIHGQDIVPIRLYFKYVRENYRKSLLLGMLFSFLITSQASSLWLGLSKDIILLTIGAIVLLLFLIAILIFSLAFSVDQHLTIPTLVKNAILLTLAKPIHAVTLVLTNTILIYLGLQYAMFVAPFVLATACSIFSFYYFKQLARFV</sequence>
<feature type="transmembrane region" description="Helical" evidence="1">
    <location>
        <begin position="46"/>
        <end position="71"/>
    </location>
</feature>
<accession>A0A1H8RCH5</accession>
<name>A0A1H8RCH5_9BACI</name>
<feature type="transmembrane region" description="Helical" evidence="1">
    <location>
        <begin position="99"/>
        <end position="118"/>
    </location>
</feature>
<keyword evidence="1" id="KW-0472">Membrane</keyword>
<dbReference type="OrthoDB" id="2182676at2"/>
<gene>
    <name evidence="2" type="ORF">SAMN04488134_11025</name>
</gene>
<proteinExistence type="predicted"/>
<keyword evidence="3" id="KW-1185">Reference proteome</keyword>
<dbReference type="Pfam" id="PF04854">
    <property type="entry name" value="DUF624"/>
    <property type="match status" value="1"/>
</dbReference>